<proteinExistence type="predicted"/>
<organism evidence="3 4">
    <name type="scientific">Cercophora newfieldiana</name>
    <dbReference type="NCBI Taxonomy" id="92897"/>
    <lineage>
        <taxon>Eukaryota</taxon>
        <taxon>Fungi</taxon>
        <taxon>Dikarya</taxon>
        <taxon>Ascomycota</taxon>
        <taxon>Pezizomycotina</taxon>
        <taxon>Sordariomycetes</taxon>
        <taxon>Sordariomycetidae</taxon>
        <taxon>Sordariales</taxon>
        <taxon>Lasiosphaeriaceae</taxon>
        <taxon>Cercophora</taxon>
    </lineage>
</organism>
<evidence type="ECO:0000259" key="2">
    <source>
        <dbReference type="Pfam" id="PF06985"/>
    </source>
</evidence>
<feature type="compositionally biased region" description="Pro residues" evidence="1">
    <location>
        <begin position="1"/>
        <end position="17"/>
    </location>
</feature>
<dbReference type="PANTHER" id="PTHR24148">
    <property type="entry name" value="ANKYRIN REPEAT DOMAIN-CONTAINING PROTEIN 39 HOMOLOG-RELATED"/>
    <property type="match status" value="1"/>
</dbReference>
<dbReference type="InterPro" id="IPR010730">
    <property type="entry name" value="HET"/>
</dbReference>
<dbReference type="InterPro" id="IPR052895">
    <property type="entry name" value="HetReg/Transcr_Mod"/>
</dbReference>
<evidence type="ECO:0000256" key="1">
    <source>
        <dbReference type="SAM" id="MobiDB-lite"/>
    </source>
</evidence>
<feature type="domain" description="Heterokaryon incompatibility" evidence="2">
    <location>
        <begin position="61"/>
        <end position="199"/>
    </location>
</feature>
<evidence type="ECO:0000313" key="4">
    <source>
        <dbReference type="Proteomes" id="UP001174936"/>
    </source>
</evidence>
<evidence type="ECO:0000313" key="3">
    <source>
        <dbReference type="EMBL" id="KAK0640698.1"/>
    </source>
</evidence>
<dbReference type="Pfam" id="PF06985">
    <property type="entry name" value="HET"/>
    <property type="match status" value="1"/>
</dbReference>
<dbReference type="EMBL" id="JAULSV010000006">
    <property type="protein sequence ID" value="KAK0640698.1"/>
    <property type="molecule type" value="Genomic_DNA"/>
</dbReference>
<feature type="region of interest" description="Disordered" evidence="1">
    <location>
        <begin position="1"/>
        <end position="20"/>
    </location>
</feature>
<accession>A0AA39XUW9</accession>
<keyword evidence="4" id="KW-1185">Reference proteome</keyword>
<dbReference type="Pfam" id="PF26639">
    <property type="entry name" value="Het-6_barrel"/>
    <property type="match status" value="1"/>
</dbReference>
<dbReference type="Proteomes" id="UP001174936">
    <property type="component" value="Unassembled WGS sequence"/>
</dbReference>
<comment type="caution">
    <text evidence="3">The sequence shown here is derived from an EMBL/GenBank/DDBJ whole genome shotgun (WGS) entry which is preliminary data.</text>
</comment>
<gene>
    <name evidence="3" type="ORF">B0T16DRAFT_495558</name>
</gene>
<sequence>MPPSPMDIDLPSPPGQPPDFYQPLPPHTQSIRLLRLHPSRLPSSPLVVTLHTYPLNSSPPYESISYVWGAPSIAPVVISCNDTPFPITPNLHWALCRVRLRDQFRFVWADAICVNQGDVAERAAQVAFMGKIYATARRVLVCMGEAPTVGGERAVLELLWRFQGGPRGIADILGDGTGWAAVAELMGRPWFRRTWVMQEVGMAREAVVLYGMEEFGYRELMGLVGWSGTRTELIKYGIVTWRIHREWLDWERWEGREEKTFFDLLDHASLLSCHDPRDRVYAFLGHPLAQRADGKGPILMPDYTKDVNELYWEVARVCLDMVGLKALTTVEHTEESLDDGYPSWVTRWNITHMANSISQFPRTTFRTGGPADPSYRPSSQGPVLLLPGATADTLWVCFRIGWLGGNDRRVYFTEVGNPGHPLGLGDLLVLLTNDQVFSVYGSGVEERLGAFGLTLCASPPDYRATKEHLYGLKRLLALEKAMPGVDPMHPEVVDAMAFWAKLTASATGRTFAVTERGLYGLVPQLARPGDKVCAIRGLDVPLVMRVVAARHALLGEAYVHGIMEGEAMSAVMNGALQEDVFAVS</sequence>
<protein>
    <submittedName>
        <fullName evidence="3">Heterokaryon incompatibility protein-domain-containing protein</fullName>
    </submittedName>
</protein>
<name>A0AA39XUW9_9PEZI</name>
<reference evidence="3" key="1">
    <citation type="submission" date="2023-06" db="EMBL/GenBank/DDBJ databases">
        <title>Genome-scale phylogeny and comparative genomics of the fungal order Sordariales.</title>
        <authorList>
            <consortium name="Lawrence Berkeley National Laboratory"/>
            <person name="Hensen N."/>
            <person name="Bonometti L."/>
            <person name="Westerberg I."/>
            <person name="Brannstrom I.O."/>
            <person name="Guillou S."/>
            <person name="Cros-Aarteil S."/>
            <person name="Calhoun S."/>
            <person name="Haridas S."/>
            <person name="Kuo A."/>
            <person name="Mondo S."/>
            <person name="Pangilinan J."/>
            <person name="Riley R."/>
            <person name="Labutti K."/>
            <person name="Andreopoulos B."/>
            <person name="Lipzen A."/>
            <person name="Chen C."/>
            <person name="Yanf M."/>
            <person name="Daum C."/>
            <person name="Ng V."/>
            <person name="Clum A."/>
            <person name="Steindorff A."/>
            <person name="Ohm R."/>
            <person name="Martin F."/>
            <person name="Silar P."/>
            <person name="Natvig D."/>
            <person name="Lalanne C."/>
            <person name="Gautier V."/>
            <person name="Ament-Velasquez S.L."/>
            <person name="Kruys A."/>
            <person name="Hutchinson M.I."/>
            <person name="Powell A.J."/>
            <person name="Barry K."/>
            <person name="Miller A.N."/>
            <person name="Grigoriev I.V."/>
            <person name="Debuchy R."/>
            <person name="Gladieux P."/>
            <person name="Thoren M.H."/>
            <person name="Johannesson H."/>
        </authorList>
    </citation>
    <scope>NUCLEOTIDE SEQUENCE</scope>
    <source>
        <strain evidence="3">SMH2532-1</strain>
    </source>
</reference>
<dbReference type="PANTHER" id="PTHR24148:SF64">
    <property type="entry name" value="HETEROKARYON INCOMPATIBILITY DOMAIN-CONTAINING PROTEIN"/>
    <property type="match status" value="1"/>
</dbReference>
<dbReference type="AlphaFoldDB" id="A0AA39XUW9"/>